<dbReference type="RefSeq" id="WP_012122536.1">
    <property type="nucleotide sequence ID" value="NC_009767.1"/>
</dbReference>
<gene>
    <name evidence="2" type="ordered locus">Rcas_4083</name>
</gene>
<dbReference type="KEGG" id="rca:Rcas_4083"/>
<dbReference type="EMBL" id="CP000804">
    <property type="protein sequence ID" value="ABU60115.1"/>
    <property type="molecule type" value="Genomic_DNA"/>
</dbReference>
<evidence type="ECO:0000313" key="2">
    <source>
        <dbReference type="EMBL" id="ABU60115.1"/>
    </source>
</evidence>
<keyword evidence="3" id="KW-1185">Reference proteome</keyword>
<reference evidence="2 3" key="1">
    <citation type="submission" date="2007-08" db="EMBL/GenBank/DDBJ databases">
        <title>Complete sequence of Roseiflexus castenholzii DSM 13941.</title>
        <authorList>
            <consortium name="US DOE Joint Genome Institute"/>
            <person name="Copeland A."/>
            <person name="Lucas S."/>
            <person name="Lapidus A."/>
            <person name="Barry K."/>
            <person name="Glavina del Rio T."/>
            <person name="Dalin E."/>
            <person name="Tice H."/>
            <person name="Pitluck S."/>
            <person name="Thompson L.S."/>
            <person name="Brettin T."/>
            <person name="Bruce D."/>
            <person name="Detter J.C."/>
            <person name="Han C."/>
            <person name="Tapia R."/>
            <person name="Schmutz J."/>
            <person name="Larimer F."/>
            <person name="Land M."/>
            <person name="Hauser L."/>
            <person name="Kyrpides N."/>
            <person name="Mikhailova N."/>
            <person name="Bryant D.A."/>
            <person name="Hanada S."/>
            <person name="Tsukatani Y."/>
            <person name="Richardson P."/>
        </authorList>
    </citation>
    <scope>NUCLEOTIDE SEQUENCE [LARGE SCALE GENOMIC DNA]</scope>
    <source>
        <strain evidence="3">DSM 13941 / HLO8</strain>
    </source>
</reference>
<dbReference type="STRING" id="383372.Rcas_4083"/>
<dbReference type="InterPro" id="IPR013429">
    <property type="entry name" value="Regulatory_FmdB_Zinc_ribbon"/>
</dbReference>
<dbReference type="NCBIfam" id="TIGR02605">
    <property type="entry name" value="CxxC_CxxC_SSSS"/>
    <property type="match status" value="1"/>
</dbReference>
<protein>
    <submittedName>
        <fullName evidence="2">Putative regulatory protein, FmdB family</fullName>
    </submittedName>
</protein>
<dbReference type="SMART" id="SM00834">
    <property type="entry name" value="CxxC_CXXC_SSSS"/>
    <property type="match status" value="1"/>
</dbReference>
<dbReference type="Pfam" id="PF09723">
    <property type="entry name" value="Zn_ribbon_8"/>
    <property type="match status" value="1"/>
</dbReference>
<evidence type="ECO:0000259" key="1">
    <source>
        <dbReference type="SMART" id="SM00834"/>
    </source>
</evidence>
<accession>A7NRB9</accession>
<organism evidence="2 3">
    <name type="scientific">Roseiflexus castenholzii (strain DSM 13941 / HLO8)</name>
    <dbReference type="NCBI Taxonomy" id="383372"/>
    <lineage>
        <taxon>Bacteria</taxon>
        <taxon>Bacillati</taxon>
        <taxon>Chloroflexota</taxon>
        <taxon>Chloroflexia</taxon>
        <taxon>Chloroflexales</taxon>
        <taxon>Roseiflexineae</taxon>
        <taxon>Roseiflexaceae</taxon>
        <taxon>Roseiflexus</taxon>
    </lineage>
</organism>
<dbReference type="Gene3D" id="2.20.28.30">
    <property type="entry name" value="RNA polymerase ii, chain L"/>
    <property type="match status" value="1"/>
</dbReference>
<dbReference type="SUPFAM" id="SSF63393">
    <property type="entry name" value="RNA polymerase subunits"/>
    <property type="match status" value="1"/>
</dbReference>
<proteinExistence type="predicted"/>
<dbReference type="HOGENOM" id="CLU_136025_4_0_0"/>
<dbReference type="InterPro" id="IPR029040">
    <property type="entry name" value="RPABC4/Spt4"/>
</dbReference>
<feature type="domain" description="Putative regulatory protein FmdB zinc ribbon" evidence="1">
    <location>
        <begin position="1"/>
        <end position="43"/>
    </location>
</feature>
<dbReference type="Proteomes" id="UP000000263">
    <property type="component" value="Chromosome"/>
</dbReference>
<evidence type="ECO:0000313" key="3">
    <source>
        <dbReference type="Proteomes" id="UP000000263"/>
    </source>
</evidence>
<dbReference type="eggNOG" id="COG2331">
    <property type="taxonomic scope" value="Bacteria"/>
</dbReference>
<name>A7NRB9_ROSCS</name>
<dbReference type="AlphaFoldDB" id="A7NRB9"/>
<sequence>MPLYEYQCSDCAREFDALRPIHRADEIIDCPACGSRRVQRKISIIALKIDAASPRSGGACCGGSCGCASRSDTTD</sequence>
<dbReference type="OrthoDB" id="9813321at2"/>